<keyword evidence="1" id="KW-0805">Transcription regulation</keyword>
<evidence type="ECO:0000259" key="3">
    <source>
        <dbReference type="Pfam" id="PF04967"/>
    </source>
</evidence>
<dbReference type="PANTHER" id="PTHR34236">
    <property type="entry name" value="DIMETHYL SULFOXIDE REDUCTASE TRANSCRIPTIONAL ACTIVATOR"/>
    <property type="match status" value="1"/>
</dbReference>
<proteinExistence type="predicted"/>
<evidence type="ECO:0000313" key="4">
    <source>
        <dbReference type="EMBL" id="MFC7188615.1"/>
    </source>
</evidence>
<dbReference type="Proteomes" id="UP001596417">
    <property type="component" value="Unassembled WGS sequence"/>
</dbReference>
<reference evidence="4 5" key="1">
    <citation type="journal article" date="2019" name="Int. J. Syst. Evol. Microbiol.">
        <title>The Global Catalogue of Microorganisms (GCM) 10K type strain sequencing project: providing services to taxonomists for standard genome sequencing and annotation.</title>
        <authorList>
            <consortium name="The Broad Institute Genomics Platform"/>
            <consortium name="The Broad Institute Genome Sequencing Center for Infectious Disease"/>
            <person name="Wu L."/>
            <person name="Ma J."/>
        </authorList>
    </citation>
    <scope>NUCLEOTIDE SEQUENCE [LARGE SCALE GENOMIC DNA]</scope>
    <source>
        <strain evidence="4 5">RDMS1</strain>
    </source>
</reference>
<comment type="caution">
    <text evidence="4">The sequence shown here is derived from an EMBL/GenBank/DDBJ whole genome shotgun (WGS) entry which is preliminary data.</text>
</comment>
<dbReference type="PANTHER" id="PTHR34236:SF1">
    <property type="entry name" value="DIMETHYL SULFOXIDE REDUCTASE TRANSCRIPTIONAL ACTIVATOR"/>
    <property type="match status" value="1"/>
</dbReference>
<sequence>MISECLIVEFAVTGDDCPLAEATRTVETTIDAQPPQLRSDGNALLQFSAPDERLAQVLDSDERIRYLHRARLDERANYRCLSKHPCVVHELVSVGLLVESLSYRDGNATVTGAVVGHDVLDGVMSRAGETVGVTLRRVYPLGEEEQGTVAQGWDLTPKQEEALRVAIDLGYFEIPRMADAATVASELNLSKSAFLERLRRAERAVIPQLFS</sequence>
<dbReference type="AlphaFoldDB" id="A0ABD5YHE0"/>
<name>A0ABD5YHE0_9EURY</name>
<dbReference type="EMBL" id="JBHTAX010000001">
    <property type="protein sequence ID" value="MFC7188615.1"/>
    <property type="molecule type" value="Genomic_DNA"/>
</dbReference>
<dbReference type="Pfam" id="PF04967">
    <property type="entry name" value="HTH_10"/>
    <property type="match status" value="1"/>
</dbReference>
<dbReference type="InterPro" id="IPR007050">
    <property type="entry name" value="HTH_bacterioopsin"/>
</dbReference>
<evidence type="ECO:0000313" key="5">
    <source>
        <dbReference type="Proteomes" id="UP001596417"/>
    </source>
</evidence>
<feature type="domain" description="HTH bat-type" evidence="3">
    <location>
        <begin position="155"/>
        <end position="206"/>
    </location>
</feature>
<dbReference type="GeneID" id="76198168"/>
<accession>A0ABD5YHE0</accession>
<protein>
    <submittedName>
        <fullName evidence="4">Helix-turn-helix domain-containing protein</fullName>
    </submittedName>
</protein>
<dbReference type="RefSeq" id="WP_264555351.1">
    <property type="nucleotide sequence ID" value="NZ_CP109979.1"/>
</dbReference>
<keyword evidence="5" id="KW-1185">Reference proteome</keyword>
<organism evidence="4 5">
    <name type="scientific">Halocatena marina</name>
    <dbReference type="NCBI Taxonomy" id="2934937"/>
    <lineage>
        <taxon>Archaea</taxon>
        <taxon>Methanobacteriati</taxon>
        <taxon>Methanobacteriota</taxon>
        <taxon>Stenosarchaea group</taxon>
        <taxon>Halobacteria</taxon>
        <taxon>Halobacteriales</taxon>
        <taxon>Natronomonadaceae</taxon>
        <taxon>Halocatena</taxon>
    </lineage>
</organism>
<evidence type="ECO:0000256" key="1">
    <source>
        <dbReference type="ARBA" id="ARBA00023015"/>
    </source>
</evidence>
<keyword evidence="2" id="KW-0804">Transcription</keyword>
<evidence type="ECO:0000256" key="2">
    <source>
        <dbReference type="ARBA" id="ARBA00023163"/>
    </source>
</evidence>
<gene>
    <name evidence="4" type="ORF">ACFQL7_01275</name>
</gene>